<accession>A0A6L2LQQ7</accession>
<organism evidence="2">
    <name type="scientific">Tanacetum cinerariifolium</name>
    <name type="common">Dalmatian daisy</name>
    <name type="synonym">Chrysanthemum cinerariifolium</name>
    <dbReference type="NCBI Taxonomy" id="118510"/>
    <lineage>
        <taxon>Eukaryota</taxon>
        <taxon>Viridiplantae</taxon>
        <taxon>Streptophyta</taxon>
        <taxon>Embryophyta</taxon>
        <taxon>Tracheophyta</taxon>
        <taxon>Spermatophyta</taxon>
        <taxon>Magnoliopsida</taxon>
        <taxon>eudicotyledons</taxon>
        <taxon>Gunneridae</taxon>
        <taxon>Pentapetalae</taxon>
        <taxon>asterids</taxon>
        <taxon>campanulids</taxon>
        <taxon>Asterales</taxon>
        <taxon>Asteraceae</taxon>
        <taxon>Asteroideae</taxon>
        <taxon>Anthemideae</taxon>
        <taxon>Anthemidinae</taxon>
        <taxon>Tanacetum</taxon>
    </lineage>
</organism>
<dbReference type="PANTHER" id="PTHR33067">
    <property type="entry name" value="RNA-DIRECTED DNA POLYMERASE-RELATED"/>
    <property type="match status" value="1"/>
</dbReference>
<dbReference type="Pfam" id="PF14223">
    <property type="entry name" value="Retrotran_gag_2"/>
    <property type="match status" value="1"/>
</dbReference>
<reference evidence="2" key="1">
    <citation type="journal article" date="2019" name="Sci. Rep.">
        <title>Draft genome of Tanacetum cinerariifolium, the natural source of mosquito coil.</title>
        <authorList>
            <person name="Yamashiro T."/>
            <person name="Shiraishi A."/>
            <person name="Satake H."/>
            <person name="Nakayama K."/>
        </authorList>
    </citation>
    <scope>NUCLEOTIDE SEQUENCE</scope>
</reference>
<name>A0A6L2LQQ7_TANCI</name>
<evidence type="ECO:0000313" key="2">
    <source>
        <dbReference type="EMBL" id="GEU63459.1"/>
    </source>
</evidence>
<protein>
    <submittedName>
        <fullName evidence="2">UBN2 domain-containing protein</fullName>
    </submittedName>
</protein>
<dbReference type="AlphaFoldDB" id="A0A6L2LQQ7"/>
<evidence type="ECO:0000256" key="1">
    <source>
        <dbReference type="SAM" id="MobiDB-lite"/>
    </source>
</evidence>
<comment type="caution">
    <text evidence="2">The sequence shown here is derived from an EMBL/GenBank/DDBJ whole genome shotgun (WGS) entry which is preliminary data.</text>
</comment>
<feature type="region of interest" description="Disordered" evidence="1">
    <location>
        <begin position="551"/>
        <end position="580"/>
    </location>
</feature>
<dbReference type="PANTHER" id="PTHR33067:SF9">
    <property type="entry name" value="RNA-DIRECTED DNA POLYMERASE"/>
    <property type="match status" value="1"/>
</dbReference>
<proteinExistence type="predicted"/>
<dbReference type="EMBL" id="BKCJ010004849">
    <property type="protein sequence ID" value="GEU63459.1"/>
    <property type="molecule type" value="Genomic_DNA"/>
</dbReference>
<gene>
    <name evidence="2" type="ORF">Tci_035437</name>
</gene>
<sequence>MAIEESKDFTSLSLDELMGNLKVYELIIKKDSEIVKGKGEKRSLILKAKKESSDEESLTFESEDEEYDMAVRDLKMFFKRRERFVRQPRSDKTTFQRSRDDKNNKSDRKCFRCGDLNNLIRECSKPPRDKNQRAFLEEVISFYKGLDVPTRQILDSKGAILYMKAADAKKDIQDMADHSQKWHNRMSTRTTLLDDVLPRKEKDPGSFTLPCIINNLCFNKALANLGASISVMPFLAYTNLGLGKLAPTKLIVQLTDRTVKHPKDLLYGGYVELNNLNKPLELKRNRVDDLEPTIKEGEDFDELIMDIVKTRYDNEIIDALDEYSCYCDFDRKIHIDYAYNLQFFCMIDFAVVENMDSYRDKGMGDIVVKRPFCKEAYIKARRFDGIITIYKENDSPLLKVSALDEMKGISHPYQKLKGFYKGDLNLGPEYKEREGLLDTAYSSLDRHGCLVKLGHGYTISSCRIWRIEESIDNAFSRFNTIITSLKALDKGFSSKNYVRKFITTLHPKWRAKVTAIEESKDLTSLSLDELIGKLKVYEVIIKNDSEMVKGKREQNRSFALKAKKESSDEDSSTSDSKDEEYAMAMRNFKKFSKDEEDS</sequence>